<reference evidence="3 4" key="1">
    <citation type="journal article" date="2016" name="Nat. Commun.">
        <title>Thousands of microbial genomes shed light on interconnected biogeochemical processes in an aquifer system.</title>
        <authorList>
            <person name="Anantharaman K."/>
            <person name="Brown C.T."/>
            <person name="Hug L.A."/>
            <person name="Sharon I."/>
            <person name="Castelle C.J."/>
            <person name="Probst A.J."/>
            <person name="Thomas B.C."/>
            <person name="Singh A."/>
            <person name="Wilkins M.J."/>
            <person name="Karaoz U."/>
            <person name="Brodie E.L."/>
            <person name="Williams K.H."/>
            <person name="Hubbard S.S."/>
            <person name="Banfield J.F."/>
        </authorList>
    </citation>
    <scope>NUCLEOTIDE SEQUENCE [LARGE SCALE GENOMIC DNA]</scope>
</reference>
<accession>A0A1F7GZY7</accession>
<dbReference type="AlphaFoldDB" id="A0A1F7GZY7"/>
<feature type="domain" description="SH3b" evidence="2">
    <location>
        <begin position="216"/>
        <end position="286"/>
    </location>
</feature>
<dbReference type="PANTHER" id="PTHR36194">
    <property type="entry name" value="S-LAYER-LIKE PROTEIN"/>
    <property type="match status" value="1"/>
</dbReference>
<dbReference type="PROSITE" id="PS51781">
    <property type="entry name" value="SH3B"/>
    <property type="match status" value="1"/>
</dbReference>
<organism evidence="3 4">
    <name type="scientific">Candidatus Roizmanbacteria bacterium RIFCSPHIGHO2_02_FULL_37_24</name>
    <dbReference type="NCBI Taxonomy" id="1802037"/>
    <lineage>
        <taxon>Bacteria</taxon>
        <taxon>Candidatus Roizmaniibacteriota</taxon>
    </lineage>
</organism>
<name>A0A1F7GZY7_9BACT</name>
<proteinExistence type="predicted"/>
<gene>
    <name evidence="3" type="ORF">A3C24_04525</name>
</gene>
<dbReference type="InterPro" id="IPR013229">
    <property type="entry name" value="PEGA"/>
</dbReference>
<evidence type="ECO:0000259" key="2">
    <source>
        <dbReference type="PROSITE" id="PS51781"/>
    </source>
</evidence>
<dbReference type="Pfam" id="PF08308">
    <property type="entry name" value="PEGA"/>
    <property type="match status" value="1"/>
</dbReference>
<keyword evidence="1" id="KW-1133">Transmembrane helix</keyword>
<dbReference type="Proteomes" id="UP000177159">
    <property type="component" value="Unassembled WGS sequence"/>
</dbReference>
<dbReference type="InterPro" id="IPR036028">
    <property type="entry name" value="SH3-like_dom_sf"/>
</dbReference>
<dbReference type="Pfam" id="PF08239">
    <property type="entry name" value="SH3_3"/>
    <property type="match status" value="1"/>
</dbReference>
<dbReference type="SUPFAM" id="SSF50044">
    <property type="entry name" value="SH3-domain"/>
    <property type="match status" value="1"/>
</dbReference>
<sequence length="296" mass="33066">MKRKLLFLISLFTIFLLIVVVRFFIMKNSAKQGKVRILTSPITNVVIDEKSLGKTPFEASLDEGEYLIKLIPESEEASSSASWNGKIKIYRNTLTYVNRELGSSDIASSGIIFNIRKMGKKPDKKNTGEIEVKTEPDGSIVFLDNEEQGIASLIMSDVPQGDHELSVLSPGFFRRSQKVKVESGYRVIAEFKLAIDPTHKKVDSENKDIEATKSAKTSQKIILTIKETDTGWLRVRIAPSLTASEAAKVNPGDTFELLDEEAGWYKINYEENKEGWISSNYVEKTTSDSGDSESPQ</sequence>
<comment type="caution">
    <text evidence="3">The sequence shown here is derived from an EMBL/GenBank/DDBJ whole genome shotgun (WGS) entry which is preliminary data.</text>
</comment>
<evidence type="ECO:0000313" key="4">
    <source>
        <dbReference type="Proteomes" id="UP000177159"/>
    </source>
</evidence>
<evidence type="ECO:0000313" key="3">
    <source>
        <dbReference type="EMBL" id="OGK24395.1"/>
    </source>
</evidence>
<evidence type="ECO:0000256" key="1">
    <source>
        <dbReference type="SAM" id="Phobius"/>
    </source>
</evidence>
<dbReference type="InterPro" id="IPR003646">
    <property type="entry name" value="SH3-like_bac-type"/>
</dbReference>
<protein>
    <recommendedName>
        <fullName evidence="2">SH3b domain-containing protein</fullName>
    </recommendedName>
</protein>
<dbReference type="EMBL" id="MFZM01000008">
    <property type="protein sequence ID" value="OGK24395.1"/>
    <property type="molecule type" value="Genomic_DNA"/>
</dbReference>
<keyword evidence="1" id="KW-0812">Transmembrane</keyword>
<keyword evidence="1" id="KW-0472">Membrane</keyword>
<dbReference type="PANTHER" id="PTHR36194:SF1">
    <property type="entry name" value="S-LAYER-LIKE PROTEIN"/>
    <property type="match status" value="1"/>
</dbReference>
<feature type="transmembrane region" description="Helical" evidence="1">
    <location>
        <begin position="6"/>
        <end position="25"/>
    </location>
</feature>
<dbReference type="Gene3D" id="2.30.30.40">
    <property type="entry name" value="SH3 Domains"/>
    <property type="match status" value="1"/>
</dbReference>
<dbReference type="SMART" id="SM00287">
    <property type="entry name" value="SH3b"/>
    <property type="match status" value="1"/>
</dbReference>